<dbReference type="GO" id="GO:0008784">
    <property type="term" value="F:alanine racemase activity"/>
    <property type="evidence" value="ECO:0007669"/>
    <property type="project" value="UniProtKB-UniRule"/>
</dbReference>
<dbReference type="EC" id="5.1.1.1" evidence="4"/>
<feature type="modified residue" description="N6-(pyridoxal phosphate)lysine" evidence="4 5">
    <location>
        <position position="27"/>
    </location>
</feature>
<proteinExistence type="inferred from homology"/>
<feature type="binding site" evidence="4 6">
    <location>
        <position position="307"/>
    </location>
    <ligand>
        <name>substrate</name>
    </ligand>
</feature>
<dbReference type="InterPro" id="IPR009006">
    <property type="entry name" value="Ala_racemase/Decarboxylase_C"/>
</dbReference>
<dbReference type="PRINTS" id="PR00992">
    <property type="entry name" value="ALARACEMASE"/>
</dbReference>
<keyword evidence="3 4" id="KW-0413">Isomerase</keyword>
<keyword evidence="2 4" id="KW-0663">Pyridoxal phosphate</keyword>
<dbReference type="InterPro" id="IPR029066">
    <property type="entry name" value="PLP-binding_barrel"/>
</dbReference>
<dbReference type="SMART" id="SM01005">
    <property type="entry name" value="Ala_racemase_C"/>
    <property type="match status" value="1"/>
</dbReference>
<feature type="active site" description="Proton acceptor; specific for D-alanine" evidence="4">
    <location>
        <position position="27"/>
    </location>
</feature>
<dbReference type="EMBL" id="DMDD01000265">
    <property type="protein sequence ID" value="HAF73270.1"/>
    <property type="molecule type" value="Genomic_DNA"/>
</dbReference>
<gene>
    <name evidence="8" type="primary">alr</name>
    <name evidence="8" type="ORF">DCL06_11120</name>
</gene>
<dbReference type="Pfam" id="PF00842">
    <property type="entry name" value="Ala_racemase_C"/>
    <property type="match status" value="1"/>
</dbReference>
<comment type="pathway">
    <text evidence="4">Amino-acid biosynthesis; D-alanine biosynthesis; D-alanine from L-alanine: step 1/1.</text>
</comment>
<dbReference type="InterPro" id="IPR001608">
    <property type="entry name" value="Ala_racemase_N"/>
</dbReference>
<evidence type="ECO:0000256" key="6">
    <source>
        <dbReference type="PIRSR" id="PIRSR600821-52"/>
    </source>
</evidence>
<organism evidence="8 9">
    <name type="scientific">Corynebacterium variabile</name>
    <dbReference type="NCBI Taxonomy" id="1727"/>
    <lineage>
        <taxon>Bacteria</taxon>
        <taxon>Bacillati</taxon>
        <taxon>Actinomycetota</taxon>
        <taxon>Actinomycetes</taxon>
        <taxon>Mycobacteriales</taxon>
        <taxon>Corynebacteriaceae</taxon>
        <taxon>Corynebacterium</taxon>
    </lineage>
</organism>
<feature type="domain" description="Alanine racemase C-terminal" evidence="7">
    <location>
        <begin position="238"/>
        <end position="370"/>
    </location>
</feature>
<comment type="similarity">
    <text evidence="4">Belongs to the alanine racemase family.</text>
</comment>
<dbReference type="PANTHER" id="PTHR30511">
    <property type="entry name" value="ALANINE RACEMASE"/>
    <property type="match status" value="1"/>
</dbReference>
<dbReference type="NCBIfam" id="TIGR00492">
    <property type="entry name" value="alr"/>
    <property type="match status" value="1"/>
</dbReference>
<sequence>MDLNAVAHNVRTLAGLVAPAGVMAVVKADAYNHGMADVARTAVDAGAAELGVATLGEALALRDAGVSAPVTAWIWIVGEDLRGAAEQDITLGIPSLAHLEAAVTTAAGSAEAGRPLKVGLMVDTGLSRSGISPTEWPAALDAAEAAVDAGLIDVTGLFSHFASADDPMSPTTDLQEKRFSARIGECRARGIDVPVNHIANTPAALSRVDLRHEMVRPGVGIYGVDPCAIPSGVELRPAMTLRAKVVTTRIVEKGEGVSYGHHWIAPEDHRTAVVAMGYADGLPRAMSGNFGVAIDGTWYPQIGRVCMDQIVIDLGPVADEGPGAAVRPGDWAVIFGEGGRSVREIADAAGTIDYEILTMPRGGRVARRTIPVAE</sequence>
<evidence type="ECO:0000256" key="1">
    <source>
        <dbReference type="ARBA" id="ARBA00001933"/>
    </source>
</evidence>
<dbReference type="HAMAP" id="MF_01201">
    <property type="entry name" value="Ala_racemase"/>
    <property type="match status" value="1"/>
</dbReference>
<reference evidence="8 9" key="1">
    <citation type="journal article" date="2018" name="Nat. Biotechnol.">
        <title>A standardized bacterial taxonomy based on genome phylogeny substantially revises the tree of life.</title>
        <authorList>
            <person name="Parks D.H."/>
            <person name="Chuvochina M."/>
            <person name="Waite D.W."/>
            <person name="Rinke C."/>
            <person name="Skarshewski A."/>
            <person name="Chaumeil P.A."/>
            <person name="Hugenholtz P."/>
        </authorList>
    </citation>
    <scope>NUCLEOTIDE SEQUENCE [LARGE SCALE GENOMIC DNA]</scope>
    <source>
        <strain evidence="8">UBA9851</strain>
    </source>
</reference>
<dbReference type="AlphaFoldDB" id="A0A3B9QW99"/>
<dbReference type="RefSeq" id="WP_312799784.1">
    <property type="nucleotide sequence ID" value="NZ_DAMBUC010000001.1"/>
</dbReference>
<feature type="active site" description="Proton acceptor; specific for L-alanine" evidence="4">
    <location>
        <position position="259"/>
    </location>
</feature>
<protein>
    <recommendedName>
        <fullName evidence="4">Alanine racemase</fullName>
        <ecNumber evidence="4">5.1.1.1</ecNumber>
    </recommendedName>
</protein>
<evidence type="ECO:0000256" key="5">
    <source>
        <dbReference type="PIRSR" id="PIRSR600821-50"/>
    </source>
</evidence>
<dbReference type="FunFam" id="3.20.20.10:FF:000002">
    <property type="entry name" value="Alanine racemase"/>
    <property type="match status" value="1"/>
</dbReference>
<comment type="cofactor">
    <cofactor evidence="1 4 5">
        <name>pyridoxal 5'-phosphate</name>
        <dbReference type="ChEBI" id="CHEBI:597326"/>
    </cofactor>
</comment>
<dbReference type="SUPFAM" id="SSF50621">
    <property type="entry name" value="Alanine racemase C-terminal domain-like"/>
    <property type="match status" value="1"/>
</dbReference>
<name>A0A3B9QW99_9CORY</name>
<evidence type="ECO:0000313" key="8">
    <source>
        <dbReference type="EMBL" id="HAF73270.1"/>
    </source>
</evidence>
<dbReference type="InterPro" id="IPR011079">
    <property type="entry name" value="Ala_racemase_C"/>
</dbReference>
<feature type="binding site" evidence="4 6">
    <location>
        <position position="128"/>
    </location>
    <ligand>
        <name>substrate</name>
    </ligand>
</feature>
<evidence type="ECO:0000256" key="4">
    <source>
        <dbReference type="HAMAP-Rule" id="MF_01201"/>
    </source>
</evidence>
<dbReference type="Pfam" id="PF01168">
    <property type="entry name" value="Ala_racemase_N"/>
    <property type="match status" value="1"/>
</dbReference>
<evidence type="ECO:0000256" key="2">
    <source>
        <dbReference type="ARBA" id="ARBA00022898"/>
    </source>
</evidence>
<dbReference type="PANTHER" id="PTHR30511:SF0">
    <property type="entry name" value="ALANINE RACEMASE, CATABOLIC-RELATED"/>
    <property type="match status" value="1"/>
</dbReference>
<comment type="caution">
    <text evidence="8">The sequence shown here is derived from an EMBL/GenBank/DDBJ whole genome shotgun (WGS) entry which is preliminary data.</text>
</comment>
<accession>A0A3B9QW99</accession>
<evidence type="ECO:0000313" key="9">
    <source>
        <dbReference type="Proteomes" id="UP000260925"/>
    </source>
</evidence>
<dbReference type="GO" id="GO:0009252">
    <property type="term" value="P:peptidoglycan biosynthetic process"/>
    <property type="evidence" value="ECO:0007669"/>
    <property type="project" value="TreeGrafter"/>
</dbReference>
<evidence type="ECO:0000256" key="3">
    <source>
        <dbReference type="ARBA" id="ARBA00023235"/>
    </source>
</evidence>
<dbReference type="Proteomes" id="UP000260925">
    <property type="component" value="Unassembled WGS sequence"/>
</dbReference>
<dbReference type="GO" id="GO:0030170">
    <property type="term" value="F:pyridoxal phosphate binding"/>
    <property type="evidence" value="ECO:0007669"/>
    <property type="project" value="UniProtKB-UniRule"/>
</dbReference>
<evidence type="ECO:0000259" key="7">
    <source>
        <dbReference type="SMART" id="SM01005"/>
    </source>
</evidence>
<comment type="catalytic activity">
    <reaction evidence="4">
        <text>L-alanine = D-alanine</text>
        <dbReference type="Rhea" id="RHEA:20249"/>
        <dbReference type="ChEBI" id="CHEBI:57416"/>
        <dbReference type="ChEBI" id="CHEBI:57972"/>
        <dbReference type="EC" id="5.1.1.1"/>
    </reaction>
</comment>
<dbReference type="Gene3D" id="2.40.37.10">
    <property type="entry name" value="Lyase, Ornithine Decarboxylase, Chain A, domain 1"/>
    <property type="match status" value="1"/>
</dbReference>
<dbReference type="InterPro" id="IPR000821">
    <property type="entry name" value="Ala_racemase"/>
</dbReference>
<comment type="function">
    <text evidence="4">Catalyzes the interconversion of L-alanine and D-alanine. May also act on other amino acids.</text>
</comment>
<dbReference type="CDD" id="cd00430">
    <property type="entry name" value="PLPDE_III_AR"/>
    <property type="match status" value="1"/>
</dbReference>
<dbReference type="GO" id="GO:0005829">
    <property type="term" value="C:cytosol"/>
    <property type="evidence" value="ECO:0007669"/>
    <property type="project" value="TreeGrafter"/>
</dbReference>
<dbReference type="Gene3D" id="3.20.20.10">
    <property type="entry name" value="Alanine racemase"/>
    <property type="match status" value="1"/>
</dbReference>
<dbReference type="SUPFAM" id="SSF51419">
    <property type="entry name" value="PLP-binding barrel"/>
    <property type="match status" value="1"/>
</dbReference>
<dbReference type="GO" id="GO:0030632">
    <property type="term" value="P:D-alanine biosynthetic process"/>
    <property type="evidence" value="ECO:0007669"/>
    <property type="project" value="UniProtKB-UniRule"/>
</dbReference>
<dbReference type="UniPathway" id="UPA00042">
    <property type="reaction ID" value="UER00497"/>
</dbReference>